<dbReference type="Gene3D" id="2.30.320.10">
    <property type="entry name" value="YwqG-like"/>
    <property type="match status" value="1"/>
</dbReference>
<organism evidence="1 2">
    <name type="scientific">Glycomyces endophyticus</name>
    <dbReference type="NCBI Taxonomy" id="480996"/>
    <lineage>
        <taxon>Bacteria</taxon>
        <taxon>Bacillati</taxon>
        <taxon>Actinomycetota</taxon>
        <taxon>Actinomycetes</taxon>
        <taxon>Glycomycetales</taxon>
        <taxon>Glycomycetaceae</taxon>
        <taxon>Glycomyces</taxon>
    </lineage>
</organism>
<evidence type="ECO:0000313" key="2">
    <source>
        <dbReference type="Proteomes" id="UP001499851"/>
    </source>
</evidence>
<protein>
    <recommendedName>
        <fullName evidence="3">DUF1963 domain-containing protein</fullName>
    </recommendedName>
</protein>
<dbReference type="EMBL" id="BAAAQF010000027">
    <property type="protein sequence ID" value="GAA1693336.1"/>
    <property type="molecule type" value="Genomic_DNA"/>
</dbReference>
<gene>
    <name evidence="1" type="ORF">GCM10009830_46450</name>
</gene>
<keyword evidence="2" id="KW-1185">Reference proteome</keyword>
<accession>A0ABN2HTI8</accession>
<evidence type="ECO:0000313" key="1">
    <source>
        <dbReference type="EMBL" id="GAA1693336.1"/>
    </source>
</evidence>
<evidence type="ECO:0008006" key="3">
    <source>
        <dbReference type="Google" id="ProtNLM"/>
    </source>
</evidence>
<reference evidence="1 2" key="1">
    <citation type="journal article" date="2019" name="Int. J. Syst. Evol. Microbiol.">
        <title>The Global Catalogue of Microorganisms (GCM) 10K type strain sequencing project: providing services to taxonomists for standard genome sequencing and annotation.</title>
        <authorList>
            <consortium name="The Broad Institute Genomics Platform"/>
            <consortium name="The Broad Institute Genome Sequencing Center for Infectious Disease"/>
            <person name="Wu L."/>
            <person name="Ma J."/>
        </authorList>
    </citation>
    <scope>NUCLEOTIDE SEQUENCE [LARGE SCALE GENOMIC DNA]</scope>
    <source>
        <strain evidence="1 2">JCM 16001</strain>
    </source>
</reference>
<name>A0ABN2HTI8_9ACTN</name>
<dbReference type="Proteomes" id="UP001499851">
    <property type="component" value="Unassembled WGS sequence"/>
</dbReference>
<proteinExistence type="predicted"/>
<sequence>MTRTTPPRPYDLPALFPALEQYAQAAVRLHPRRGEPTAVESSIGGPLLWPAKEAWPACGLEHEDCADEPHAYTLAWRAYLEDRDRREREGGLDWEVERRRAEELEERFAAEDAGIAPPLIPLAQLYFRDVPHLPWPDRYDLLQVLWCPRDHPDAETPYNPVFEVRWRRAESVETVLDAPPLPLVCNGDYVPNRCVLHPESVTEYPLTADLPAVLAGEIRAWEERIGNGTAYDWDASVAPGWKAAGYGGSWGIIDPYPVRCECGERQLPLLTASSGEFDGGTGGWRPVEEAGTEWEFADPVGVTIGRGYTLQLYYCPASEDHPNRTEMF</sequence>
<comment type="caution">
    <text evidence="1">The sequence shown here is derived from an EMBL/GenBank/DDBJ whole genome shotgun (WGS) entry which is preliminary data.</text>
</comment>
<dbReference type="RefSeq" id="WP_344491927.1">
    <property type="nucleotide sequence ID" value="NZ_BAAAQF010000027.1"/>
</dbReference>